<reference evidence="1" key="1">
    <citation type="submission" date="2023-10" db="EMBL/GenBank/DDBJ databases">
        <authorList>
            <person name="Rodriguez Cubillos JULIANA M."/>
            <person name="De Vega J."/>
        </authorList>
    </citation>
    <scope>NUCLEOTIDE SEQUENCE</scope>
</reference>
<accession>A0ACB0KXZ0</accession>
<dbReference type="EMBL" id="CASHSV030000311">
    <property type="protein sequence ID" value="CAJ2660749.1"/>
    <property type="molecule type" value="Genomic_DNA"/>
</dbReference>
<evidence type="ECO:0000313" key="2">
    <source>
        <dbReference type="Proteomes" id="UP001177021"/>
    </source>
</evidence>
<dbReference type="Proteomes" id="UP001177021">
    <property type="component" value="Unassembled WGS sequence"/>
</dbReference>
<comment type="caution">
    <text evidence="1">The sequence shown here is derived from an EMBL/GenBank/DDBJ whole genome shotgun (WGS) entry which is preliminary data.</text>
</comment>
<keyword evidence="2" id="KW-1185">Reference proteome</keyword>
<proteinExistence type="predicted"/>
<organism evidence="1 2">
    <name type="scientific">Trifolium pratense</name>
    <name type="common">Red clover</name>
    <dbReference type="NCBI Taxonomy" id="57577"/>
    <lineage>
        <taxon>Eukaryota</taxon>
        <taxon>Viridiplantae</taxon>
        <taxon>Streptophyta</taxon>
        <taxon>Embryophyta</taxon>
        <taxon>Tracheophyta</taxon>
        <taxon>Spermatophyta</taxon>
        <taxon>Magnoliopsida</taxon>
        <taxon>eudicotyledons</taxon>
        <taxon>Gunneridae</taxon>
        <taxon>Pentapetalae</taxon>
        <taxon>rosids</taxon>
        <taxon>fabids</taxon>
        <taxon>Fabales</taxon>
        <taxon>Fabaceae</taxon>
        <taxon>Papilionoideae</taxon>
        <taxon>50 kb inversion clade</taxon>
        <taxon>NPAAA clade</taxon>
        <taxon>Hologalegina</taxon>
        <taxon>IRL clade</taxon>
        <taxon>Trifolieae</taxon>
        <taxon>Trifolium</taxon>
    </lineage>
</organism>
<protein>
    <submittedName>
        <fullName evidence="1">Uncharacterized protein</fullName>
    </submittedName>
</protein>
<name>A0ACB0KXZ0_TRIPR</name>
<evidence type="ECO:0000313" key="1">
    <source>
        <dbReference type="EMBL" id="CAJ2660749.1"/>
    </source>
</evidence>
<sequence length="105" mass="11225">MATTKCFSLLAIFLLLSLNSLGKTIGGRIIPPSAPSTVTRPLVSSEVENFVMPQKDHKQKVFQLGREVKGCLPKGARHNSAPSRFVNFKPQGSGGCSKMHSGGKS</sequence>
<gene>
    <name evidence="1" type="ORF">MILVUS5_LOCUS26629</name>
</gene>